<dbReference type="Proteomes" id="UP000759537">
    <property type="component" value="Unassembled WGS sequence"/>
</dbReference>
<dbReference type="OrthoDB" id="3258400at2759"/>
<organism evidence="2 3">
    <name type="scientific">Russula ochroleuca</name>
    <dbReference type="NCBI Taxonomy" id="152965"/>
    <lineage>
        <taxon>Eukaryota</taxon>
        <taxon>Fungi</taxon>
        <taxon>Dikarya</taxon>
        <taxon>Basidiomycota</taxon>
        <taxon>Agaricomycotina</taxon>
        <taxon>Agaricomycetes</taxon>
        <taxon>Russulales</taxon>
        <taxon>Russulaceae</taxon>
        <taxon>Russula</taxon>
    </lineage>
</organism>
<evidence type="ECO:0000313" key="2">
    <source>
        <dbReference type="EMBL" id="KAF8481185.1"/>
    </source>
</evidence>
<gene>
    <name evidence="2" type="ORF">DFH94DRAFT_445256</name>
</gene>
<keyword evidence="3" id="KW-1185">Reference proteome</keyword>
<evidence type="ECO:0000313" key="3">
    <source>
        <dbReference type="Proteomes" id="UP000759537"/>
    </source>
</evidence>
<comment type="caution">
    <text evidence="2">The sequence shown here is derived from an EMBL/GenBank/DDBJ whole genome shotgun (WGS) entry which is preliminary data.</text>
</comment>
<sequence>MDQLSSFQTVNPFATFYPPQGTEYDAYAAIPPQEYSDLDMALYSSSADNCQPNVVTNPLYGSEPSLCSALPIVHDVWHPGNVTAPPLNGTVLPQPSQIQYAQTPGPGVLLHSPVPISGASWPIISPESSALRENPYTQGTNLEPKHSVMNDEPDLLQVYANVPRETFPTPSELLNKATSKQKSISTSAKPGRKTEKKVETQRKALQRVLQESIGFSPTDPDTISSHDKKRYYLECLEQYITYLHEQLRLVGHEPVALERVSTYRGLTSRSIRTMLVNTQNVLRKTHEETIVEEGNVLSTSQKHLILS</sequence>
<dbReference type="EMBL" id="WHVB01000007">
    <property type="protein sequence ID" value="KAF8481185.1"/>
    <property type="molecule type" value="Genomic_DNA"/>
</dbReference>
<proteinExistence type="predicted"/>
<feature type="region of interest" description="Disordered" evidence="1">
    <location>
        <begin position="176"/>
        <end position="198"/>
    </location>
</feature>
<accession>A0A9P5MXH4</accession>
<reference evidence="2" key="2">
    <citation type="journal article" date="2020" name="Nat. Commun.">
        <title>Large-scale genome sequencing of mycorrhizal fungi provides insights into the early evolution of symbiotic traits.</title>
        <authorList>
            <person name="Miyauchi S."/>
            <person name="Kiss E."/>
            <person name="Kuo A."/>
            <person name="Drula E."/>
            <person name="Kohler A."/>
            <person name="Sanchez-Garcia M."/>
            <person name="Morin E."/>
            <person name="Andreopoulos B."/>
            <person name="Barry K.W."/>
            <person name="Bonito G."/>
            <person name="Buee M."/>
            <person name="Carver A."/>
            <person name="Chen C."/>
            <person name="Cichocki N."/>
            <person name="Clum A."/>
            <person name="Culley D."/>
            <person name="Crous P.W."/>
            <person name="Fauchery L."/>
            <person name="Girlanda M."/>
            <person name="Hayes R.D."/>
            <person name="Keri Z."/>
            <person name="LaButti K."/>
            <person name="Lipzen A."/>
            <person name="Lombard V."/>
            <person name="Magnuson J."/>
            <person name="Maillard F."/>
            <person name="Murat C."/>
            <person name="Nolan M."/>
            <person name="Ohm R.A."/>
            <person name="Pangilinan J."/>
            <person name="Pereira M.F."/>
            <person name="Perotto S."/>
            <person name="Peter M."/>
            <person name="Pfister S."/>
            <person name="Riley R."/>
            <person name="Sitrit Y."/>
            <person name="Stielow J.B."/>
            <person name="Szollosi G."/>
            <person name="Zifcakova L."/>
            <person name="Stursova M."/>
            <person name="Spatafora J.W."/>
            <person name="Tedersoo L."/>
            <person name="Vaario L.M."/>
            <person name="Yamada A."/>
            <person name="Yan M."/>
            <person name="Wang P."/>
            <person name="Xu J."/>
            <person name="Bruns T."/>
            <person name="Baldrian P."/>
            <person name="Vilgalys R."/>
            <person name="Dunand C."/>
            <person name="Henrissat B."/>
            <person name="Grigoriev I.V."/>
            <person name="Hibbett D."/>
            <person name="Nagy L.G."/>
            <person name="Martin F.M."/>
        </authorList>
    </citation>
    <scope>NUCLEOTIDE SEQUENCE</scope>
    <source>
        <strain evidence="2">Prilba</strain>
    </source>
</reference>
<feature type="compositionally biased region" description="Polar residues" evidence="1">
    <location>
        <begin position="176"/>
        <end position="188"/>
    </location>
</feature>
<evidence type="ECO:0000256" key="1">
    <source>
        <dbReference type="SAM" id="MobiDB-lite"/>
    </source>
</evidence>
<reference evidence="2" key="1">
    <citation type="submission" date="2019-10" db="EMBL/GenBank/DDBJ databases">
        <authorList>
            <consortium name="DOE Joint Genome Institute"/>
            <person name="Kuo A."/>
            <person name="Miyauchi S."/>
            <person name="Kiss E."/>
            <person name="Drula E."/>
            <person name="Kohler A."/>
            <person name="Sanchez-Garcia M."/>
            <person name="Andreopoulos B."/>
            <person name="Barry K.W."/>
            <person name="Bonito G."/>
            <person name="Buee M."/>
            <person name="Carver A."/>
            <person name="Chen C."/>
            <person name="Cichocki N."/>
            <person name="Clum A."/>
            <person name="Culley D."/>
            <person name="Crous P.W."/>
            <person name="Fauchery L."/>
            <person name="Girlanda M."/>
            <person name="Hayes R."/>
            <person name="Keri Z."/>
            <person name="LaButti K."/>
            <person name="Lipzen A."/>
            <person name="Lombard V."/>
            <person name="Magnuson J."/>
            <person name="Maillard F."/>
            <person name="Morin E."/>
            <person name="Murat C."/>
            <person name="Nolan M."/>
            <person name="Ohm R."/>
            <person name="Pangilinan J."/>
            <person name="Pereira M."/>
            <person name="Perotto S."/>
            <person name="Peter M."/>
            <person name="Riley R."/>
            <person name="Sitrit Y."/>
            <person name="Stielow B."/>
            <person name="Szollosi G."/>
            <person name="Zifcakova L."/>
            <person name="Stursova M."/>
            <person name="Spatafora J.W."/>
            <person name="Tedersoo L."/>
            <person name="Vaario L.-M."/>
            <person name="Yamada A."/>
            <person name="Yan M."/>
            <person name="Wang P."/>
            <person name="Xu J."/>
            <person name="Bruns T."/>
            <person name="Baldrian P."/>
            <person name="Vilgalys R."/>
            <person name="Henrissat B."/>
            <person name="Grigoriev I.V."/>
            <person name="Hibbett D."/>
            <person name="Nagy L.G."/>
            <person name="Martin F.M."/>
        </authorList>
    </citation>
    <scope>NUCLEOTIDE SEQUENCE</scope>
    <source>
        <strain evidence="2">Prilba</strain>
    </source>
</reference>
<dbReference type="AlphaFoldDB" id="A0A9P5MXH4"/>
<protein>
    <submittedName>
        <fullName evidence="2">Uncharacterized protein</fullName>
    </submittedName>
</protein>
<name>A0A9P5MXH4_9AGAM</name>